<dbReference type="InterPro" id="IPR029055">
    <property type="entry name" value="Ntn_hydrolases_N"/>
</dbReference>
<feature type="compositionally biased region" description="Basic and acidic residues" evidence="13">
    <location>
        <begin position="206"/>
        <end position="220"/>
    </location>
</feature>
<keyword evidence="3" id="KW-0507">mRNA processing</keyword>
<dbReference type="Gene3D" id="3.30.40.10">
    <property type="entry name" value="Zinc/RING finger domain, C3HC4 (zinc finger)"/>
    <property type="match status" value="1"/>
</dbReference>
<dbReference type="Pfam" id="PF00227">
    <property type="entry name" value="Proteasome"/>
    <property type="match status" value="1"/>
</dbReference>
<evidence type="ECO:0000256" key="13">
    <source>
        <dbReference type="SAM" id="MobiDB-lite"/>
    </source>
</evidence>
<organism evidence="16 17">
    <name type="scientific">Aspergillus granulosus</name>
    <dbReference type="NCBI Taxonomy" id="176169"/>
    <lineage>
        <taxon>Eukaryota</taxon>
        <taxon>Fungi</taxon>
        <taxon>Dikarya</taxon>
        <taxon>Ascomycota</taxon>
        <taxon>Pezizomycotina</taxon>
        <taxon>Eurotiomycetes</taxon>
        <taxon>Eurotiomycetidae</taxon>
        <taxon>Eurotiales</taxon>
        <taxon>Aspergillaceae</taxon>
        <taxon>Aspergillus</taxon>
        <taxon>Aspergillus subgen. Nidulantes</taxon>
    </lineage>
</organism>
<dbReference type="EMBL" id="JBFXLT010000079">
    <property type="protein sequence ID" value="KAL2809933.1"/>
    <property type="molecule type" value="Genomic_DNA"/>
</dbReference>
<keyword evidence="5" id="KW-0747">Spliceosome</keyword>
<dbReference type="Proteomes" id="UP001610334">
    <property type="component" value="Unassembled WGS sequence"/>
</dbReference>
<dbReference type="PROSITE" id="PS50271">
    <property type="entry name" value="ZF_UBP"/>
    <property type="match status" value="1"/>
</dbReference>
<gene>
    <name evidence="16" type="ORF">BJX63DRAFT_423413</name>
</gene>
<keyword evidence="9" id="KW-0508">mRNA splicing</keyword>
<comment type="subcellular location">
    <subcellularLocation>
        <location evidence="1">Nucleus</location>
    </subcellularLocation>
</comment>
<dbReference type="InterPro" id="IPR023333">
    <property type="entry name" value="Proteasome_suB-type"/>
</dbReference>
<feature type="region of interest" description="Disordered" evidence="13">
    <location>
        <begin position="254"/>
        <end position="283"/>
    </location>
</feature>
<dbReference type="InterPro" id="IPR035206">
    <property type="entry name" value="Proteasome_beta2"/>
</dbReference>
<reference evidence="16 17" key="1">
    <citation type="submission" date="2024-07" db="EMBL/GenBank/DDBJ databases">
        <title>Section-level genome sequencing and comparative genomics of Aspergillus sections Usti and Cavernicolus.</title>
        <authorList>
            <consortium name="Lawrence Berkeley National Laboratory"/>
            <person name="Nybo J.L."/>
            <person name="Vesth T.C."/>
            <person name="Theobald S."/>
            <person name="Frisvad J.C."/>
            <person name="Larsen T.O."/>
            <person name="Kjaerboelling I."/>
            <person name="Rothschild-Mancinelli K."/>
            <person name="Lyhne E.K."/>
            <person name="Kogle M.E."/>
            <person name="Barry K."/>
            <person name="Clum A."/>
            <person name="Na H."/>
            <person name="Ledsgaard L."/>
            <person name="Lin J."/>
            <person name="Lipzen A."/>
            <person name="Kuo A."/>
            <person name="Riley R."/>
            <person name="Mondo S."/>
            <person name="Labutti K."/>
            <person name="Haridas S."/>
            <person name="Pangalinan J."/>
            <person name="Salamov A.A."/>
            <person name="Simmons B.A."/>
            <person name="Magnuson J.K."/>
            <person name="Chen J."/>
            <person name="Drula E."/>
            <person name="Henrissat B."/>
            <person name="Wiebenga A."/>
            <person name="Lubbers R.J."/>
            <person name="Gomes A.C."/>
            <person name="Makela M.R."/>
            <person name="Stajich J."/>
            <person name="Grigoriev I.V."/>
            <person name="Mortensen U.H."/>
            <person name="De Vries R.P."/>
            <person name="Baker S.E."/>
            <person name="Andersen M.R."/>
        </authorList>
    </citation>
    <scope>NUCLEOTIDE SEQUENCE [LARGE SCALE GENOMIC DNA]</scope>
    <source>
        <strain evidence="16 17">CBS 588.65</strain>
    </source>
</reference>
<dbReference type="InterPro" id="IPR001353">
    <property type="entry name" value="Proteasome_sua/b"/>
</dbReference>
<dbReference type="InterPro" id="IPR033809">
    <property type="entry name" value="USP39"/>
</dbReference>
<dbReference type="PROSITE" id="PS51476">
    <property type="entry name" value="PROTEASOME_BETA_2"/>
    <property type="match status" value="1"/>
</dbReference>
<dbReference type="PANTHER" id="PTHR21646">
    <property type="entry name" value="UBIQUITIN CARBOXYL-TERMINAL HYDROLASE"/>
    <property type="match status" value="1"/>
</dbReference>
<comment type="caution">
    <text evidence="16">The sequence shown here is derived from an EMBL/GenBank/DDBJ whole genome shotgun (WGS) entry which is preliminary data.</text>
</comment>
<dbReference type="Pfam" id="PF00443">
    <property type="entry name" value="UCH"/>
    <property type="match status" value="1"/>
</dbReference>
<name>A0ABR4H3A1_9EURO</name>
<dbReference type="InterPro" id="IPR050185">
    <property type="entry name" value="Ub_carboxyl-term_hydrolase"/>
</dbReference>
<protein>
    <submittedName>
        <fullName evidence="16">Cysteine proteinase</fullName>
    </submittedName>
</protein>
<keyword evidence="6 12" id="KW-0863">Zinc-finger</keyword>
<evidence type="ECO:0000256" key="7">
    <source>
        <dbReference type="ARBA" id="ARBA00022833"/>
    </source>
</evidence>
<evidence type="ECO:0000256" key="5">
    <source>
        <dbReference type="ARBA" id="ARBA00022728"/>
    </source>
</evidence>
<evidence type="ECO:0000256" key="11">
    <source>
        <dbReference type="ARBA" id="ARBA00026071"/>
    </source>
</evidence>
<evidence type="ECO:0000256" key="2">
    <source>
        <dbReference type="ARBA" id="ARBA00022490"/>
    </source>
</evidence>
<dbReference type="SUPFAM" id="SSF56235">
    <property type="entry name" value="N-terminal nucleophile aminohydrolases (Ntn hydrolases)"/>
    <property type="match status" value="1"/>
</dbReference>
<feature type="region of interest" description="Disordered" evidence="13">
    <location>
        <begin position="189"/>
        <end position="224"/>
    </location>
</feature>
<dbReference type="InterPro" id="IPR038765">
    <property type="entry name" value="Papain-like_cys_pep_sf"/>
</dbReference>
<dbReference type="InterPro" id="IPR013083">
    <property type="entry name" value="Znf_RING/FYVE/PHD"/>
</dbReference>
<dbReference type="Gene3D" id="3.90.70.10">
    <property type="entry name" value="Cysteine proteinases"/>
    <property type="match status" value="1"/>
</dbReference>
<dbReference type="SUPFAM" id="SSF57850">
    <property type="entry name" value="RING/U-box"/>
    <property type="match status" value="1"/>
</dbReference>
<feature type="compositionally biased region" description="Acidic residues" evidence="13">
    <location>
        <begin position="254"/>
        <end position="272"/>
    </location>
</feature>
<sequence length="800" mass="89875">MRGPTILKAEDDKTKQLNEHTLIAFSGEAGDTVQFAEYIQANVQLYTMRNDTELSPKAVANFVRGELARSLRSRNPYTVNLLLGGVDKITEKPHLYWIDYLASLAPVPYAAHGYAQYYCLSTLDKHHHPDIDLEQGMKLLEMCTDELKRRLPIDYKGVLVKVVTKDGVREIPFDNNRIVKTMMSKRHAELPLEDETTVGSPAPKKARVEDDNLPEDDPRHGALPFRRASGQEMEGHERQGQDILAAADLEGEELEEAAQVEESEEDEDDEDDNRPAIVAPQRQSAPMEGYSDLYLDTINRQILDFDFEKLCSVSLSNINVYACLVCGKYFQGRGPKSHAYFHALEVGHHVFVNMSTKKVYVLPEGYEVKNNSLDDIKYVVDPYYTKEEVGKLDKEVTDAFDLSGKRYRPGFVGMNNIKANDYLNVVAQSLAHVLPIRNYFLLHEFPQPGTPQLVLRFGTLVRKLWNPKAFRSHVSPHELLQEIALRSSKRFTLTQQSDPVDFLSWFLNNLHLALGGSRKPSKTPTSVVHAAFQGHLRIESQAITAHSDTQNARLVFTESGTINSQTTPFLILTLDLPPTPLFQSANRESIIPQVPLTTLLNKYNGITASEKLAQRVRHRLLHPLPPYLMFHIKRFSKNRFVSERNPTIVTFPSPRSLDMSPYVEPNPTIWPQSEPILYDLVANIILDPTISAPGGTEDAAEKGVKAASGGGASSSGAGAGTEKVSWLVQLHDKAMAAENTQVQNEQHSGEQRGPEWLEIQDLFVKRAESETLFTKEGYLMIWERRKAPGMTGRKGQAPSR</sequence>
<evidence type="ECO:0000256" key="1">
    <source>
        <dbReference type="ARBA" id="ARBA00004123"/>
    </source>
</evidence>
<dbReference type="InterPro" id="IPR028889">
    <property type="entry name" value="USP"/>
</dbReference>
<feature type="domain" description="UBP-type" evidence="15">
    <location>
        <begin position="290"/>
        <end position="387"/>
    </location>
</feature>
<evidence type="ECO:0000259" key="15">
    <source>
        <dbReference type="PROSITE" id="PS50271"/>
    </source>
</evidence>
<dbReference type="SMART" id="SM00290">
    <property type="entry name" value="ZnF_UBP"/>
    <property type="match status" value="1"/>
</dbReference>
<comment type="subunit">
    <text evidence="11">The 26S proteasome consists of a 20S proteasome core and two 19S regulatory subunits. The 20S proteasome core is composed of 28 subunits that are arranged in four stacked rings, resulting in a barrel-shaped structure. The two end rings are each formed by seven alpha subunits, and the two central rings are each formed by seven beta subunits. The catalytic chamber with the active sites is on the inside of the barrel.</text>
</comment>
<dbReference type="InterPro" id="IPR001607">
    <property type="entry name" value="Znf_UBP"/>
</dbReference>
<dbReference type="SUPFAM" id="SSF54001">
    <property type="entry name" value="Cysteine proteinases"/>
    <property type="match status" value="1"/>
</dbReference>
<evidence type="ECO:0000256" key="9">
    <source>
        <dbReference type="ARBA" id="ARBA00023187"/>
    </source>
</evidence>
<accession>A0ABR4H3A1</accession>
<feature type="region of interest" description="Disordered" evidence="13">
    <location>
        <begin position="695"/>
        <end position="719"/>
    </location>
</feature>
<keyword evidence="7" id="KW-0862">Zinc</keyword>
<dbReference type="Pfam" id="PF02148">
    <property type="entry name" value="zf-UBP"/>
    <property type="match status" value="1"/>
</dbReference>
<keyword evidence="2" id="KW-0963">Cytoplasm</keyword>
<keyword evidence="4" id="KW-0479">Metal-binding</keyword>
<evidence type="ECO:0000259" key="14">
    <source>
        <dbReference type="PROSITE" id="PS50235"/>
    </source>
</evidence>
<keyword evidence="17" id="KW-1185">Reference proteome</keyword>
<evidence type="ECO:0000256" key="8">
    <source>
        <dbReference type="ARBA" id="ARBA00022942"/>
    </source>
</evidence>
<evidence type="ECO:0000256" key="10">
    <source>
        <dbReference type="ARBA" id="ARBA00023242"/>
    </source>
</evidence>
<keyword evidence="10" id="KW-0539">Nucleus</keyword>
<dbReference type="CDD" id="cd03758">
    <property type="entry name" value="proteasome_beta_type_2"/>
    <property type="match status" value="1"/>
</dbReference>
<keyword evidence="8" id="KW-0647">Proteasome</keyword>
<dbReference type="PANTHER" id="PTHR21646:SF16">
    <property type="entry name" value="U4_U6.U5 TRI-SNRNP-ASSOCIATED PROTEIN 2"/>
    <property type="match status" value="1"/>
</dbReference>
<feature type="compositionally biased region" description="Gly residues" evidence="13">
    <location>
        <begin position="708"/>
        <end position="719"/>
    </location>
</feature>
<dbReference type="Gene3D" id="3.60.20.10">
    <property type="entry name" value="Glutamine Phosphoribosylpyrophosphate, subunit 1, domain 1"/>
    <property type="match status" value="1"/>
</dbReference>
<feature type="domain" description="USP" evidence="14">
    <location>
        <begin position="412"/>
        <end position="785"/>
    </location>
</feature>
<evidence type="ECO:0000256" key="4">
    <source>
        <dbReference type="ARBA" id="ARBA00022723"/>
    </source>
</evidence>
<evidence type="ECO:0000313" key="17">
    <source>
        <dbReference type="Proteomes" id="UP001610334"/>
    </source>
</evidence>
<dbReference type="PROSITE" id="PS50235">
    <property type="entry name" value="USP_3"/>
    <property type="match status" value="1"/>
</dbReference>
<dbReference type="InterPro" id="IPR001394">
    <property type="entry name" value="Peptidase_C19_UCH"/>
</dbReference>
<proteinExistence type="predicted"/>
<evidence type="ECO:0000313" key="16">
    <source>
        <dbReference type="EMBL" id="KAL2809933.1"/>
    </source>
</evidence>
<dbReference type="CDD" id="cd02669">
    <property type="entry name" value="Peptidase_C19M"/>
    <property type="match status" value="1"/>
</dbReference>
<evidence type="ECO:0000256" key="3">
    <source>
        <dbReference type="ARBA" id="ARBA00022664"/>
    </source>
</evidence>
<evidence type="ECO:0000256" key="6">
    <source>
        <dbReference type="ARBA" id="ARBA00022771"/>
    </source>
</evidence>
<evidence type="ECO:0000256" key="12">
    <source>
        <dbReference type="PROSITE-ProRule" id="PRU00502"/>
    </source>
</evidence>